<comment type="similarity">
    <text evidence="1">Belongs to the sigma-70 factor family. ECF subfamily.</text>
</comment>
<dbReference type="InterPro" id="IPR036388">
    <property type="entry name" value="WH-like_DNA-bd_sf"/>
</dbReference>
<keyword evidence="4" id="KW-0804">Transcription</keyword>
<evidence type="ECO:0000256" key="1">
    <source>
        <dbReference type="ARBA" id="ARBA00010641"/>
    </source>
</evidence>
<keyword evidence="2" id="KW-0805">Transcription regulation</keyword>
<dbReference type="AlphaFoldDB" id="A0A1H1QUR5"/>
<dbReference type="InterPro" id="IPR039425">
    <property type="entry name" value="RNA_pol_sigma-70-like"/>
</dbReference>
<evidence type="ECO:0000259" key="6">
    <source>
        <dbReference type="Pfam" id="PF04542"/>
    </source>
</evidence>
<dbReference type="NCBIfam" id="TIGR02937">
    <property type="entry name" value="sigma70-ECF"/>
    <property type="match status" value="1"/>
</dbReference>
<evidence type="ECO:0000313" key="9">
    <source>
        <dbReference type="Proteomes" id="UP000198688"/>
    </source>
</evidence>
<dbReference type="InterPro" id="IPR014284">
    <property type="entry name" value="RNA_pol_sigma-70_dom"/>
</dbReference>
<dbReference type="InterPro" id="IPR013249">
    <property type="entry name" value="RNA_pol_sigma70_r4_t2"/>
</dbReference>
<gene>
    <name evidence="8" type="ORF">SAMN04489716_0406</name>
</gene>
<dbReference type="STRING" id="113562.SAMN04489716_0406"/>
<dbReference type="Gene3D" id="1.10.10.10">
    <property type="entry name" value="Winged helix-like DNA-binding domain superfamily/Winged helix DNA-binding domain"/>
    <property type="match status" value="1"/>
</dbReference>
<sequence>MRRALGLCLAPSVRRALGLCLALLTHVASYRLYSRDFSLGSAGKSEGTRGGERTVTGVTATMRARIRAGDADAFAEVFDEHAQAVYRHAVWTDGDHTNADDVVSLTFLEAWRIRETLRPDGDGLRPWLLGIATNVLRNRRRAARRHRAALARVPERAGDRATVPDFADEVVGRLYDSAQLAAAAAALGALRRADREVFLLCVWQELDYAAAAEALGIPIGTVRSRVSRARVRLRALAEAGLGRKRETTAPESTQEQLAPEAGSVHEQVTAEPEISRGPVPVPGAAARAGAGREWAARGWLEGER</sequence>
<organism evidence="8 9">
    <name type="scientific">Actinoplanes derwentensis</name>
    <dbReference type="NCBI Taxonomy" id="113562"/>
    <lineage>
        <taxon>Bacteria</taxon>
        <taxon>Bacillati</taxon>
        <taxon>Actinomycetota</taxon>
        <taxon>Actinomycetes</taxon>
        <taxon>Micromonosporales</taxon>
        <taxon>Micromonosporaceae</taxon>
        <taxon>Actinoplanes</taxon>
    </lineage>
</organism>
<dbReference type="Gene3D" id="1.10.1740.10">
    <property type="match status" value="1"/>
</dbReference>
<evidence type="ECO:0000256" key="2">
    <source>
        <dbReference type="ARBA" id="ARBA00023015"/>
    </source>
</evidence>
<feature type="region of interest" description="Disordered" evidence="5">
    <location>
        <begin position="242"/>
        <end position="288"/>
    </location>
</feature>
<keyword evidence="9" id="KW-1185">Reference proteome</keyword>
<evidence type="ECO:0000313" key="8">
    <source>
        <dbReference type="EMBL" id="SDS27184.1"/>
    </source>
</evidence>
<reference evidence="8 9" key="1">
    <citation type="submission" date="2016-10" db="EMBL/GenBank/DDBJ databases">
        <authorList>
            <person name="de Groot N.N."/>
        </authorList>
    </citation>
    <scope>NUCLEOTIDE SEQUENCE [LARGE SCALE GENOMIC DNA]</scope>
    <source>
        <strain evidence="8 9">DSM 43941</strain>
    </source>
</reference>
<name>A0A1H1QUR5_9ACTN</name>
<dbReference type="InterPro" id="IPR013324">
    <property type="entry name" value="RNA_pol_sigma_r3/r4-like"/>
</dbReference>
<dbReference type="InterPro" id="IPR007627">
    <property type="entry name" value="RNA_pol_sigma70_r2"/>
</dbReference>
<dbReference type="SUPFAM" id="SSF88659">
    <property type="entry name" value="Sigma3 and sigma4 domains of RNA polymerase sigma factors"/>
    <property type="match status" value="1"/>
</dbReference>
<dbReference type="InterPro" id="IPR013325">
    <property type="entry name" value="RNA_pol_sigma_r2"/>
</dbReference>
<feature type="domain" description="RNA polymerase sigma-70 region 2" evidence="6">
    <location>
        <begin position="78"/>
        <end position="145"/>
    </location>
</feature>
<dbReference type="Pfam" id="PF04542">
    <property type="entry name" value="Sigma70_r2"/>
    <property type="match status" value="1"/>
</dbReference>
<accession>A0A1H1QUR5</accession>
<evidence type="ECO:0000256" key="4">
    <source>
        <dbReference type="ARBA" id="ARBA00023163"/>
    </source>
</evidence>
<protein>
    <submittedName>
        <fullName evidence="8">RNA polymerase sigma-70 factor, ECF subfamily</fullName>
    </submittedName>
</protein>
<evidence type="ECO:0000256" key="5">
    <source>
        <dbReference type="SAM" id="MobiDB-lite"/>
    </source>
</evidence>
<feature type="compositionally biased region" description="Low complexity" evidence="5">
    <location>
        <begin position="276"/>
        <end position="288"/>
    </location>
</feature>
<evidence type="ECO:0000259" key="7">
    <source>
        <dbReference type="Pfam" id="PF08281"/>
    </source>
</evidence>
<dbReference type="GO" id="GO:0003677">
    <property type="term" value="F:DNA binding"/>
    <property type="evidence" value="ECO:0007669"/>
    <property type="project" value="InterPro"/>
</dbReference>
<proteinExistence type="inferred from homology"/>
<dbReference type="GO" id="GO:0006352">
    <property type="term" value="P:DNA-templated transcription initiation"/>
    <property type="evidence" value="ECO:0007669"/>
    <property type="project" value="InterPro"/>
</dbReference>
<dbReference type="GO" id="GO:0016987">
    <property type="term" value="F:sigma factor activity"/>
    <property type="evidence" value="ECO:0007669"/>
    <property type="project" value="UniProtKB-KW"/>
</dbReference>
<dbReference type="Proteomes" id="UP000198688">
    <property type="component" value="Chromosome I"/>
</dbReference>
<dbReference type="PANTHER" id="PTHR43133:SF25">
    <property type="entry name" value="RNA POLYMERASE SIGMA FACTOR RFAY-RELATED"/>
    <property type="match status" value="1"/>
</dbReference>
<dbReference type="PANTHER" id="PTHR43133">
    <property type="entry name" value="RNA POLYMERASE ECF-TYPE SIGMA FACTO"/>
    <property type="match status" value="1"/>
</dbReference>
<dbReference type="EMBL" id="LT629758">
    <property type="protein sequence ID" value="SDS27184.1"/>
    <property type="molecule type" value="Genomic_DNA"/>
</dbReference>
<dbReference type="Pfam" id="PF08281">
    <property type="entry name" value="Sigma70_r4_2"/>
    <property type="match status" value="1"/>
</dbReference>
<keyword evidence="3" id="KW-0731">Sigma factor</keyword>
<evidence type="ECO:0000256" key="3">
    <source>
        <dbReference type="ARBA" id="ARBA00023082"/>
    </source>
</evidence>
<feature type="domain" description="RNA polymerase sigma factor 70 region 4 type 2" evidence="7">
    <location>
        <begin position="183"/>
        <end position="233"/>
    </location>
</feature>
<dbReference type="SUPFAM" id="SSF88946">
    <property type="entry name" value="Sigma2 domain of RNA polymerase sigma factors"/>
    <property type="match status" value="1"/>
</dbReference>